<organism evidence="2 3">
    <name type="scientific">Actinomycetospora aurantiaca</name>
    <dbReference type="NCBI Taxonomy" id="3129233"/>
    <lineage>
        <taxon>Bacteria</taxon>
        <taxon>Bacillati</taxon>
        <taxon>Actinomycetota</taxon>
        <taxon>Actinomycetes</taxon>
        <taxon>Pseudonocardiales</taxon>
        <taxon>Pseudonocardiaceae</taxon>
        <taxon>Actinomycetospora</taxon>
    </lineage>
</organism>
<keyword evidence="3" id="KW-1185">Reference proteome</keyword>
<dbReference type="EMBL" id="JBBEGN010000021">
    <property type="protein sequence ID" value="MEJ2871337.1"/>
    <property type="molecule type" value="Genomic_DNA"/>
</dbReference>
<evidence type="ECO:0008006" key="4">
    <source>
        <dbReference type="Google" id="ProtNLM"/>
    </source>
</evidence>
<feature type="transmembrane region" description="Helical" evidence="1">
    <location>
        <begin position="81"/>
        <end position="105"/>
    </location>
</feature>
<comment type="caution">
    <text evidence="2">The sequence shown here is derived from an EMBL/GenBank/DDBJ whole genome shotgun (WGS) entry which is preliminary data.</text>
</comment>
<keyword evidence="1" id="KW-1133">Transmembrane helix</keyword>
<keyword evidence="1" id="KW-0812">Transmembrane</keyword>
<name>A0ABU8MVK5_9PSEU</name>
<reference evidence="2 3" key="1">
    <citation type="submission" date="2024-03" db="EMBL/GenBank/DDBJ databases">
        <title>Actinomycetospora sp. OC33-EN08, a novel actinomycete isolated from wild orchid (Aerides multiflora).</title>
        <authorList>
            <person name="Suriyachadkun C."/>
        </authorList>
    </citation>
    <scope>NUCLEOTIDE SEQUENCE [LARGE SCALE GENOMIC DNA]</scope>
    <source>
        <strain evidence="2 3">OC33-EN08</strain>
    </source>
</reference>
<evidence type="ECO:0000256" key="1">
    <source>
        <dbReference type="SAM" id="Phobius"/>
    </source>
</evidence>
<feature type="transmembrane region" description="Helical" evidence="1">
    <location>
        <begin position="49"/>
        <end position="69"/>
    </location>
</feature>
<dbReference type="RefSeq" id="WP_337697904.1">
    <property type="nucleotide sequence ID" value="NZ_JBBEGN010000021.1"/>
</dbReference>
<protein>
    <recommendedName>
        <fullName evidence="4">DUF2269 family protein</fullName>
    </recommendedName>
</protein>
<evidence type="ECO:0000313" key="3">
    <source>
        <dbReference type="Proteomes" id="UP001385809"/>
    </source>
</evidence>
<gene>
    <name evidence="2" type="ORF">WCD74_26505</name>
</gene>
<proteinExistence type="predicted"/>
<dbReference type="Proteomes" id="UP001385809">
    <property type="component" value="Unassembled WGS sequence"/>
</dbReference>
<sequence length="153" mass="15220">MNAVLLAVHVLAAIVAVGPVCVAASMVPAEARRAAKTDGVAGAAGRLPVLARICRTYAVVGIAVPVFGLGTASSMGVLTEAWVLVSILLTLAAAGVLALAVLPGQRALLAAVASGEAVDVTTRRLAATTGVFNLLWAVVTVLMIVRPGSTTGV</sequence>
<feature type="transmembrane region" description="Helical" evidence="1">
    <location>
        <begin position="125"/>
        <end position="145"/>
    </location>
</feature>
<keyword evidence="1" id="KW-0472">Membrane</keyword>
<evidence type="ECO:0000313" key="2">
    <source>
        <dbReference type="EMBL" id="MEJ2871337.1"/>
    </source>
</evidence>
<accession>A0ABU8MVK5</accession>